<sequence>MNADASTETPECDYKEQITSVLANQSGNRSVVMAIMEFREHGSPSSTCPATVFVYTGYALVADGKSLHQDSKTLSDMPSFIPRPLKTLTFFTLRQIHLPLGSPSAYKSLATRSRQISRFPPLPSYRPFN</sequence>
<dbReference type="AlphaFoldDB" id="A0ABD0KRY9"/>
<name>A0ABD0KRY9_9CAEN</name>
<evidence type="ECO:0000313" key="1">
    <source>
        <dbReference type="EMBL" id="KAK7489654.1"/>
    </source>
</evidence>
<proteinExistence type="predicted"/>
<organism evidence="1 2">
    <name type="scientific">Batillaria attramentaria</name>
    <dbReference type="NCBI Taxonomy" id="370345"/>
    <lineage>
        <taxon>Eukaryota</taxon>
        <taxon>Metazoa</taxon>
        <taxon>Spiralia</taxon>
        <taxon>Lophotrochozoa</taxon>
        <taxon>Mollusca</taxon>
        <taxon>Gastropoda</taxon>
        <taxon>Caenogastropoda</taxon>
        <taxon>Sorbeoconcha</taxon>
        <taxon>Cerithioidea</taxon>
        <taxon>Batillariidae</taxon>
        <taxon>Batillaria</taxon>
    </lineage>
</organism>
<keyword evidence="2" id="KW-1185">Reference proteome</keyword>
<gene>
    <name evidence="1" type="ORF">BaRGS_00019049</name>
</gene>
<comment type="caution">
    <text evidence="1">The sequence shown here is derived from an EMBL/GenBank/DDBJ whole genome shotgun (WGS) entry which is preliminary data.</text>
</comment>
<evidence type="ECO:0000313" key="2">
    <source>
        <dbReference type="Proteomes" id="UP001519460"/>
    </source>
</evidence>
<protein>
    <submittedName>
        <fullName evidence="1">Uncharacterized protein</fullName>
    </submittedName>
</protein>
<accession>A0ABD0KRY9</accession>
<dbReference type="Proteomes" id="UP001519460">
    <property type="component" value="Unassembled WGS sequence"/>
</dbReference>
<dbReference type="EMBL" id="JACVVK020000135">
    <property type="protein sequence ID" value="KAK7489654.1"/>
    <property type="molecule type" value="Genomic_DNA"/>
</dbReference>
<reference evidence="1 2" key="1">
    <citation type="journal article" date="2023" name="Sci. Data">
        <title>Genome assembly of the Korean intertidal mud-creeper Batillaria attramentaria.</title>
        <authorList>
            <person name="Patra A.K."/>
            <person name="Ho P.T."/>
            <person name="Jun S."/>
            <person name="Lee S.J."/>
            <person name="Kim Y."/>
            <person name="Won Y.J."/>
        </authorList>
    </citation>
    <scope>NUCLEOTIDE SEQUENCE [LARGE SCALE GENOMIC DNA]</scope>
    <source>
        <strain evidence="1">Wonlab-2016</strain>
    </source>
</reference>